<evidence type="ECO:0000313" key="8">
    <source>
        <dbReference type="Proteomes" id="UP000255279"/>
    </source>
</evidence>
<dbReference type="InterPro" id="IPR010982">
    <property type="entry name" value="Lambda_DNA-bd_dom_sf"/>
</dbReference>
<dbReference type="SUPFAM" id="SSF51306">
    <property type="entry name" value="LexA/Signal peptidase"/>
    <property type="match status" value="1"/>
</dbReference>
<sequence length="234" mass="26398">MSDLATRLEQAIFDHADLNWSKAATLLDLSPQAATKWKKGQISRSTLQRLADLTRVNYSWLATGEGEMTSKPSIGELQDKIDAIMDKEQGQLVKKDVLSAANPVPVISWVAAGAWSETNTVTVDDAFDWLPRPYNLSKDGFALQVRGESMLPEFRPNDYIFVEPAFPVWDLKNGDLVVVQESDKNEATFKQLVLGETTEDMYLKPLNPDWHEQKMLPKSEWVLVGKVVGKWVKY</sequence>
<keyword evidence="1" id="KW-0805">Transcription regulation</keyword>
<dbReference type="Proteomes" id="UP000255279">
    <property type="component" value="Unassembled WGS sequence"/>
</dbReference>
<evidence type="ECO:0000256" key="2">
    <source>
        <dbReference type="ARBA" id="ARBA00023125"/>
    </source>
</evidence>
<evidence type="ECO:0000256" key="3">
    <source>
        <dbReference type="ARBA" id="ARBA00023163"/>
    </source>
</evidence>
<dbReference type="EMBL" id="MUXU01000115">
    <property type="protein sequence ID" value="OOR85880.1"/>
    <property type="molecule type" value="Genomic_DNA"/>
</dbReference>
<evidence type="ECO:0000259" key="4">
    <source>
        <dbReference type="Pfam" id="PF00717"/>
    </source>
</evidence>
<protein>
    <submittedName>
        <fullName evidence="6">Uncharacterized HTH-type transcriptional regulator CBU_1416</fullName>
    </submittedName>
</protein>
<gene>
    <name evidence="5" type="ORF">B0181_11855</name>
    <name evidence="6" type="ORF">NCTC10293_01608</name>
</gene>
<evidence type="ECO:0000313" key="6">
    <source>
        <dbReference type="EMBL" id="STZ14019.1"/>
    </source>
</evidence>
<organism evidence="5 7">
    <name type="scientific">Moraxella caviae</name>
    <dbReference type="NCBI Taxonomy" id="34060"/>
    <lineage>
        <taxon>Bacteria</taxon>
        <taxon>Pseudomonadati</taxon>
        <taxon>Pseudomonadota</taxon>
        <taxon>Gammaproteobacteria</taxon>
        <taxon>Moraxellales</taxon>
        <taxon>Moraxellaceae</taxon>
        <taxon>Moraxella</taxon>
    </lineage>
</organism>
<keyword evidence="3" id="KW-0804">Transcription</keyword>
<dbReference type="InterPro" id="IPR015927">
    <property type="entry name" value="Peptidase_S24_S26A/B/C"/>
</dbReference>
<keyword evidence="7" id="KW-1185">Reference proteome</keyword>
<dbReference type="InterPro" id="IPR036286">
    <property type="entry name" value="LexA/Signal_pep-like_sf"/>
</dbReference>
<evidence type="ECO:0000313" key="7">
    <source>
        <dbReference type="Proteomes" id="UP000190435"/>
    </source>
</evidence>
<reference evidence="6 8" key="2">
    <citation type="submission" date="2018-06" db="EMBL/GenBank/DDBJ databases">
        <authorList>
            <consortium name="Pathogen Informatics"/>
            <person name="Doyle S."/>
        </authorList>
    </citation>
    <scope>NUCLEOTIDE SEQUENCE [LARGE SCALE GENOMIC DNA]</scope>
    <source>
        <strain evidence="6 8">NCTC10293</strain>
    </source>
</reference>
<dbReference type="OrthoDB" id="8612222at2"/>
<dbReference type="Gene3D" id="1.10.260.40">
    <property type="entry name" value="lambda repressor-like DNA-binding domains"/>
    <property type="match status" value="1"/>
</dbReference>
<evidence type="ECO:0000313" key="5">
    <source>
        <dbReference type="EMBL" id="OOR85880.1"/>
    </source>
</evidence>
<evidence type="ECO:0000256" key="1">
    <source>
        <dbReference type="ARBA" id="ARBA00023015"/>
    </source>
</evidence>
<dbReference type="PANTHER" id="PTHR40661">
    <property type="match status" value="1"/>
</dbReference>
<dbReference type="AlphaFoldDB" id="A0A1S9ZRA0"/>
<reference evidence="5 7" key="1">
    <citation type="submission" date="2017-02" db="EMBL/GenBank/DDBJ databases">
        <title>Draft genome sequence of Moraxella caviae CCUG 355 type strain.</title>
        <authorList>
            <person name="Engstrom-Jakobsson H."/>
            <person name="Salva-Serra F."/>
            <person name="Thorell K."/>
            <person name="Gonzales-Siles L."/>
            <person name="Karlsson R."/>
            <person name="Boulund F."/>
            <person name="Engstrand L."/>
            <person name="Moore E."/>
        </authorList>
    </citation>
    <scope>NUCLEOTIDE SEQUENCE [LARGE SCALE GENOMIC DNA]</scope>
    <source>
        <strain evidence="5 7">CCUG 355</strain>
    </source>
</reference>
<dbReference type="Pfam" id="PF00717">
    <property type="entry name" value="Peptidase_S24"/>
    <property type="match status" value="1"/>
</dbReference>
<feature type="domain" description="Peptidase S24/S26A/S26B/S26C" evidence="4">
    <location>
        <begin position="105"/>
        <end position="228"/>
    </location>
</feature>
<dbReference type="Proteomes" id="UP000190435">
    <property type="component" value="Unassembled WGS sequence"/>
</dbReference>
<name>A0A1S9ZRA0_9GAMM</name>
<dbReference type="EMBL" id="UGQE01000004">
    <property type="protein sequence ID" value="STZ14019.1"/>
    <property type="molecule type" value="Genomic_DNA"/>
</dbReference>
<dbReference type="PANTHER" id="PTHR40661:SF3">
    <property type="entry name" value="FELS-1 PROPHAGE TRANSCRIPTIONAL REGULATOR"/>
    <property type="match status" value="1"/>
</dbReference>
<keyword evidence="2" id="KW-0238">DNA-binding</keyword>
<dbReference type="GO" id="GO:0003677">
    <property type="term" value="F:DNA binding"/>
    <property type="evidence" value="ECO:0007669"/>
    <property type="project" value="UniProtKB-KW"/>
</dbReference>
<accession>A0A1S9ZRA0</accession>
<dbReference type="InterPro" id="IPR039418">
    <property type="entry name" value="LexA-like"/>
</dbReference>
<dbReference type="STRING" id="34060.B0181_11855"/>
<dbReference type="RefSeq" id="WP_078277676.1">
    <property type="nucleotide sequence ID" value="NZ_CAACXO010000052.1"/>
</dbReference>
<dbReference type="CDD" id="cd06529">
    <property type="entry name" value="S24_LexA-like"/>
    <property type="match status" value="1"/>
</dbReference>
<proteinExistence type="predicted"/>
<dbReference type="Gene3D" id="2.10.109.10">
    <property type="entry name" value="Umud Fragment, subunit A"/>
    <property type="match status" value="1"/>
</dbReference>